<proteinExistence type="predicted"/>
<name>A0ABC8KB67_ERUVS</name>
<feature type="non-terminal residue" evidence="1">
    <location>
        <position position="52"/>
    </location>
</feature>
<feature type="non-terminal residue" evidence="1">
    <location>
        <position position="1"/>
    </location>
</feature>
<reference evidence="1 2" key="1">
    <citation type="submission" date="2022-03" db="EMBL/GenBank/DDBJ databases">
        <authorList>
            <person name="Macdonald S."/>
            <person name="Ahmed S."/>
            <person name="Newling K."/>
        </authorList>
    </citation>
    <scope>NUCLEOTIDE SEQUENCE [LARGE SCALE GENOMIC DNA]</scope>
</reference>
<keyword evidence="2" id="KW-1185">Reference proteome</keyword>
<gene>
    <name evidence="1" type="ORF">ERUC_LOCUS20550</name>
</gene>
<comment type="caution">
    <text evidence="1">The sequence shown here is derived from an EMBL/GenBank/DDBJ whole genome shotgun (WGS) entry which is preliminary data.</text>
</comment>
<accession>A0ABC8KB67</accession>
<organism evidence="1 2">
    <name type="scientific">Eruca vesicaria subsp. sativa</name>
    <name type="common">Garden rocket</name>
    <name type="synonym">Eruca sativa</name>
    <dbReference type="NCBI Taxonomy" id="29727"/>
    <lineage>
        <taxon>Eukaryota</taxon>
        <taxon>Viridiplantae</taxon>
        <taxon>Streptophyta</taxon>
        <taxon>Embryophyta</taxon>
        <taxon>Tracheophyta</taxon>
        <taxon>Spermatophyta</taxon>
        <taxon>Magnoliopsida</taxon>
        <taxon>eudicotyledons</taxon>
        <taxon>Gunneridae</taxon>
        <taxon>Pentapetalae</taxon>
        <taxon>rosids</taxon>
        <taxon>malvids</taxon>
        <taxon>Brassicales</taxon>
        <taxon>Brassicaceae</taxon>
        <taxon>Brassiceae</taxon>
        <taxon>Eruca</taxon>
    </lineage>
</organism>
<dbReference type="EMBL" id="CAKOAT010197822">
    <property type="protein sequence ID" value="CAH8354795.1"/>
    <property type="molecule type" value="Genomic_DNA"/>
</dbReference>
<sequence>LLSTFASLTPDRCHPDERYVLLELKSEFKIWKSGEFNVYFSAAVNLYDYYSM</sequence>
<evidence type="ECO:0000313" key="1">
    <source>
        <dbReference type="EMBL" id="CAH8354795.1"/>
    </source>
</evidence>
<evidence type="ECO:0000313" key="2">
    <source>
        <dbReference type="Proteomes" id="UP001642260"/>
    </source>
</evidence>
<dbReference type="Proteomes" id="UP001642260">
    <property type="component" value="Unassembled WGS sequence"/>
</dbReference>
<dbReference type="AlphaFoldDB" id="A0ABC8KB67"/>
<protein>
    <submittedName>
        <fullName evidence="1">Uncharacterized protein</fullName>
    </submittedName>
</protein>